<organism evidence="1 2">
    <name type="scientific">Desulforamulus profundi</name>
    <dbReference type="NCBI Taxonomy" id="1383067"/>
    <lineage>
        <taxon>Bacteria</taxon>
        <taxon>Bacillati</taxon>
        <taxon>Bacillota</taxon>
        <taxon>Clostridia</taxon>
        <taxon>Eubacteriales</taxon>
        <taxon>Peptococcaceae</taxon>
        <taxon>Desulforamulus</taxon>
    </lineage>
</organism>
<dbReference type="InterPro" id="IPR016039">
    <property type="entry name" value="Thiolase-like"/>
</dbReference>
<reference evidence="1 2" key="1">
    <citation type="submission" date="2013-09" db="EMBL/GenBank/DDBJ databases">
        <title>Biodegradation of hydrocarbons in the deep terrestrial subsurface : characterization of a microbial consortium composed of two Desulfotomaculum species originating from a deep geological formation.</title>
        <authorList>
            <person name="Aullo T."/>
            <person name="Berlendis S."/>
            <person name="Lascourreges J.-F."/>
            <person name="Dessort D."/>
            <person name="Saint-Laurent S."/>
            <person name="Schraauwers B."/>
            <person name="Mas J."/>
            <person name="Magot M."/>
            <person name="Ranchou-Peyruse A."/>
        </authorList>
    </citation>
    <scope>NUCLEOTIDE SEQUENCE [LARGE SCALE GENOMIC DNA]</scope>
    <source>
        <strain evidence="1 2">Bs107</strain>
    </source>
</reference>
<protein>
    <submittedName>
        <fullName evidence="1">Stage V sporulation protein AD</fullName>
    </submittedName>
</protein>
<dbReference type="RefSeq" id="WP_099083758.1">
    <property type="nucleotide sequence ID" value="NZ_AWQQ01000091.1"/>
</dbReference>
<dbReference type="PROSITE" id="PS51257">
    <property type="entry name" value="PROKAR_LIPOPROTEIN"/>
    <property type="match status" value="1"/>
</dbReference>
<dbReference type="Pfam" id="PF07451">
    <property type="entry name" value="SpoVAD"/>
    <property type="match status" value="1"/>
</dbReference>
<dbReference type="GO" id="GO:0016746">
    <property type="term" value="F:acyltransferase activity"/>
    <property type="evidence" value="ECO:0007669"/>
    <property type="project" value="InterPro"/>
</dbReference>
<dbReference type="Gene3D" id="3.40.47.40">
    <property type="entry name" value="Stage V sporulation protein AD"/>
    <property type="match status" value="1"/>
</dbReference>
<evidence type="ECO:0000313" key="1">
    <source>
        <dbReference type="EMBL" id="PHJ37454.1"/>
    </source>
</evidence>
<gene>
    <name evidence="1" type="ORF">P378_16340</name>
</gene>
<dbReference type="AlphaFoldDB" id="A0A2C6MD19"/>
<dbReference type="Proteomes" id="UP000222564">
    <property type="component" value="Unassembled WGS sequence"/>
</dbReference>
<dbReference type="NCBIfam" id="TIGR02845">
    <property type="entry name" value="spore_V_AD"/>
    <property type="match status" value="1"/>
</dbReference>
<dbReference type="NCBIfam" id="NF009069">
    <property type="entry name" value="PRK12404.1"/>
    <property type="match status" value="1"/>
</dbReference>
<keyword evidence="2" id="KW-1185">Reference proteome</keyword>
<proteinExistence type="predicted"/>
<sequence length="337" mass="35571">MKAVKKIGQQTIAFTNPPVIIAAACIAGPKEGKGPLKDSFDKVLEDIYYGEKTWEKAEQRIFQETMELALEKANLKTGDIDFMLAGDLTNQIIAANFTARSLAIPFIGLYGACSTMYEGLALGSMLIDGGFARYVLVGASSHYATAERQFRFPTEQGVQRAMSAQWTVTGSGAIVLGSEGQGTRITHATVGRVVDFGEGDASDMGAAMAPAAADTLLQHFRDTGRSPGDYDLIATGDLGKYGRQLVIKLTEQQAPALSDRYTDCGVLIFDESQDTHAGGSGCGCSAVVTCGHILDQINQGRIKRFLGVGTGALLSPCSCQQGESIPGIGHAVAMEAG</sequence>
<name>A0A2C6MD19_9FIRM</name>
<dbReference type="InterPro" id="IPR010894">
    <property type="entry name" value="SpoVAD"/>
</dbReference>
<dbReference type="NCBIfam" id="NF006160">
    <property type="entry name" value="PRK08304.1"/>
    <property type="match status" value="1"/>
</dbReference>
<accession>A0A2C6MD19</accession>
<dbReference type="OrthoDB" id="9770068at2"/>
<dbReference type="InterPro" id="IPR038369">
    <property type="entry name" value="SpoVAD_sf"/>
</dbReference>
<dbReference type="EMBL" id="AWQQ01000091">
    <property type="protein sequence ID" value="PHJ37454.1"/>
    <property type="molecule type" value="Genomic_DNA"/>
</dbReference>
<evidence type="ECO:0000313" key="2">
    <source>
        <dbReference type="Proteomes" id="UP000222564"/>
    </source>
</evidence>
<dbReference type="PIRSF" id="PIRSF011570">
    <property type="entry name" value="SpoVAD"/>
    <property type="match status" value="1"/>
</dbReference>
<comment type="caution">
    <text evidence="1">The sequence shown here is derived from an EMBL/GenBank/DDBJ whole genome shotgun (WGS) entry which is preliminary data.</text>
</comment>
<dbReference type="SUPFAM" id="SSF53901">
    <property type="entry name" value="Thiolase-like"/>
    <property type="match status" value="1"/>
</dbReference>